<feature type="compositionally biased region" description="Low complexity" evidence="1">
    <location>
        <begin position="45"/>
        <end position="65"/>
    </location>
</feature>
<feature type="region of interest" description="Disordered" evidence="1">
    <location>
        <begin position="161"/>
        <end position="226"/>
    </location>
</feature>
<feature type="region of interest" description="Disordered" evidence="1">
    <location>
        <begin position="264"/>
        <end position="349"/>
    </location>
</feature>
<dbReference type="Proteomes" id="UP000027361">
    <property type="component" value="Unassembled WGS sequence"/>
</dbReference>
<feature type="compositionally biased region" description="Low complexity" evidence="1">
    <location>
        <begin position="183"/>
        <end position="212"/>
    </location>
</feature>
<gene>
    <name evidence="2" type="ORF">K437DRAFT_194881</name>
</gene>
<evidence type="ECO:0008006" key="4">
    <source>
        <dbReference type="Google" id="ProtNLM"/>
    </source>
</evidence>
<evidence type="ECO:0000256" key="1">
    <source>
        <dbReference type="SAM" id="MobiDB-lite"/>
    </source>
</evidence>
<dbReference type="GeneID" id="25262024"/>
<organism evidence="2 3">
    <name type="scientific">Tilletiaria anomala (strain ATCC 24038 / CBS 436.72 / UBC 951)</name>
    <dbReference type="NCBI Taxonomy" id="1037660"/>
    <lineage>
        <taxon>Eukaryota</taxon>
        <taxon>Fungi</taxon>
        <taxon>Dikarya</taxon>
        <taxon>Basidiomycota</taxon>
        <taxon>Ustilaginomycotina</taxon>
        <taxon>Exobasidiomycetes</taxon>
        <taxon>Georgefischeriales</taxon>
        <taxon>Tilletiariaceae</taxon>
        <taxon>Tilletiaria</taxon>
    </lineage>
</organism>
<feature type="region of interest" description="Disordered" evidence="1">
    <location>
        <begin position="472"/>
        <end position="499"/>
    </location>
</feature>
<feature type="compositionally biased region" description="Basic and acidic residues" evidence="1">
    <location>
        <begin position="266"/>
        <end position="277"/>
    </location>
</feature>
<name>A0A066VHT3_TILAU</name>
<dbReference type="RefSeq" id="XP_013241161.1">
    <property type="nucleotide sequence ID" value="XM_013385707.1"/>
</dbReference>
<accession>A0A066VHT3</accession>
<feature type="compositionally biased region" description="Polar residues" evidence="1">
    <location>
        <begin position="100"/>
        <end position="113"/>
    </location>
</feature>
<feature type="compositionally biased region" description="Low complexity" evidence="1">
    <location>
        <begin position="547"/>
        <end position="557"/>
    </location>
</feature>
<keyword evidence="3" id="KW-1185">Reference proteome</keyword>
<dbReference type="InParanoid" id="A0A066VHT3"/>
<dbReference type="EMBL" id="JMSN01000099">
    <property type="protein sequence ID" value="KDN39828.1"/>
    <property type="molecule type" value="Genomic_DNA"/>
</dbReference>
<proteinExistence type="predicted"/>
<feature type="compositionally biased region" description="Acidic residues" evidence="1">
    <location>
        <begin position="397"/>
        <end position="410"/>
    </location>
</feature>
<evidence type="ECO:0000313" key="3">
    <source>
        <dbReference type="Proteomes" id="UP000027361"/>
    </source>
</evidence>
<feature type="region of interest" description="Disordered" evidence="1">
    <location>
        <begin position="520"/>
        <end position="557"/>
    </location>
</feature>
<dbReference type="AlphaFoldDB" id="A0A066VHT3"/>
<feature type="region of interest" description="Disordered" evidence="1">
    <location>
        <begin position="388"/>
        <end position="426"/>
    </location>
</feature>
<protein>
    <recommendedName>
        <fullName evidence="4">DH domain-containing protein</fullName>
    </recommendedName>
</protein>
<feature type="compositionally biased region" description="Low complexity" evidence="1">
    <location>
        <begin position="11"/>
        <end position="37"/>
    </location>
</feature>
<feature type="compositionally biased region" description="Pro residues" evidence="1">
    <location>
        <begin position="1"/>
        <end position="10"/>
    </location>
</feature>
<dbReference type="HOGENOM" id="CLU_402349_0_0_1"/>
<feature type="region of interest" description="Disordered" evidence="1">
    <location>
        <begin position="1"/>
        <end position="123"/>
    </location>
</feature>
<evidence type="ECO:0000313" key="2">
    <source>
        <dbReference type="EMBL" id="KDN39828.1"/>
    </source>
</evidence>
<reference evidence="2 3" key="1">
    <citation type="submission" date="2014-05" db="EMBL/GenBank/DDBJ databases">
        <title>Draft genome sequence of a rare smut relative, Tilletiaria anomala UBC 951.</title>
        <authorList>
            <consortium name="DOE Joint Genome Institute"/>
            <person name="Toome M."/>
            <person name="Kuo A."/>
            <person name="Henrissat B."/>
            <person name="Lipzen A."/>
            <person name="Tritt A."/>
            <person name="Yoshinaga Y."/>
            <person name="Zane M."/>
            <person name="Barry K."/>
            <person name="Grigoriev I.V."/>
            <person name="Spatafora J.W."/>
            <person name="Aimea M.C."/>
        </authorList>
    </citation>
    <scope>NUCLEOTIDE SEQUENCE [LARGE SCALE GENOMIC DNA]</scope>
    <source>
        <strain evidence="2 3">UBC 951</strain>
    </source>
</reference>
<sequence>MDPATAPPPAAGSSPGPGCPCSPRSPTVPLRSSSSRSSLHRALITAPSSSSPTRPAAATATATRTVAEPPLSDAISASPPFAAQPPPTRCLSPDTDTDTHCNSRPASGATTETSIEEVQEEGEGKGAAAAAACFHKDYVVPVHQVPLPSIPSPAISAAQALPRRFKRQSSSSMPAPALPPHAPSTAAADAPFPTASAATAATPTPPTSASAAGHEKRARKRSQRNSLVGLLSPSLASSLFAGLDAGGGATSRIASRTSITTISASKEWRERRQEKQRARVMSAGSGSGSGPAATCPSTGDAAVASGSSSPQTGAVALPLASGPDDSEMPQTHHYYQRSSSTHTVLPPPSATLTRRQMLGASSRRISLPTVPSMLHRSSLGSTIAAATAGGGAAAAAEAEEEEGEPDEERDSENPEIAAEPAPVRRRAAPAIPFGAAAANRTSMASIASFESLPEGHAVGSFAERSTVLVSGGLASGGSASGITKRRSVSREPSAESWLSLSAGGRARGCGFASASVLASGSAITDSPPSSPASPSMPDHEAPPPPAAAAAASRASHRSSSSSSSYSFAFGQAPSPLFTPGKARAALSQSVARPLSSSTAAVAAARMQRRALHRSSTEPAGGVGVGVVDLMALLQKRKNTAAELLDTERRYVAGLKMIHEVSPAVLGAHIACEAACVSLCFVTGD</sequence>
<comment type="caution">
    <text evidence="2">The sequence shown here is derived from an EMBL/GenBank/DDBJ whole genome shotgun (WGS) entry which is preliminary data.</text>
</comment>